<dbReference type="Proteomes" id="UP000681722">
    <property type="component" value="Unassembled WGS sequence"/>
</dbReference>
<keyword evidence="4" id="KW-1185">Reference proteome</keyword>
<dbReference type="Proteomes" id="UP000663829">
    <property type="component" value="Unassembled WGS sequence"/>
</dbReference>
<reference evidence="2" key="1">
    <citation type="submission" date="2021-02" db="EMBL/GenBank/DDBJ databases">
        <authorList>
            <person name="Nowell W R."/>
        </authorList>
    </citation>
    <scope>NUCLEOTIDE SEQUENCE</scope>
</reference>
<feature type="compositionally biased region" description="Basic and acidic residues" evidence="1">
    <location>
        <begin position="150"/>
        <end position="161"/>
    </location>
</feature>
<protein>
    <submittedName>
        <fullName evidence="2">Uncharacterized protein</fullName>
    </submittedName>
</protein>
<evidence type="ECO:0000313" key="3">
    <source>
        <dbReference type="EMBL" id="CAF3537788.1"/>
    </source>
</evidence>
<evidence type="ECO:0000256" key="1">
    <source>
        <dbReference type="SAM" id="MobiDB-lite"/>
    </source>
</evidence>
<gene>
    <name evidence="2" type="ORF">GPM918_LOCUS1186</name>
    <name evidence="3" type="ORF">SRO942_LOCUS1186</name>
</gene>
<proteinExistence type="predicted"/>
<dbReference type="EMBL" id="CAJOBC010000106">
    <property type="protein sequence ID" value="CAF3537788.1"/>
    <property type="molecule type" value="Genomic_DNA"/>
</dbReference>
<comment type="caution">
    <text evidence="2">The sequence shown here is derived from an EMBL/GenBank/DDBJ whole genome shotgun (WGS) entry which is preliminary data.</text>
</comment>
<feature type="region of interest" description="Disordered" evidence="1">
    <location>
        <begin position="150"/>
        <end position="173"/>
    </location>
</feature>
<accession>A0A813Q0T1</accession>
<evidence type="ECO:0000313" key="4">
    <source>
        <dbReference type="Proteomes" id="UP000663829"/>
    </source>
</evidence>
<dbReference type="EMBL" id="CAJNOQ010000106">
    <property type="protein sequence ID" value="CAF0757330.1"/>
    <property type="molecule type" value="Genomic_DNA"/>
</dbReference>
<dbReference type="AlphaFoldDB" id="A0A813Q0T1"/>
<organism evidence="2 4">
    <name type="scientific">Didymodactylos carnosus</name>
    <dbReference type="NCBI Taxonomy" id="1234261"/>
    <lineage>
        <taxon>Eukaryota</taxon>
        <taxon>Metazoa</taxon>
        <taxon>Spiralia</taxon>
        <taxon>Gnathifera</taxon>
        <taxon>Rotifera</taxon>
        <taxon>Eurotatoria</taxon>
        <taxon>Bdelloidea</taxon>
        <taxon>Philodinida</taxon>
        <taxon>Philodinidae</taxon>
        <taxon>Didymodactylos</taxon>
    </lineage>
</organism>
<sequence>MNGNDGDLFVCGKCKTNFTNLELFLIHRSSCRAANVTQTTDNEVCECAPCQTQKEITNLTNYDFTADYQQQQQQILNVNPTLFIEAVSYTPNEANFAGQLNAAMQFTWPSSSTISVCEPLLSESVDTNFIPILQENLNLREKRELSPSIESDNKKIHRGDDYYMNDSENEEDDDDDLFEFDDDGLLIESLSEDEIDTTTVEQLSENTTSAPSIKQRKIQIDDGMFQESILSAIIDG</sequence>
<name>A0A813Q0T1_9BILA</name>
<evidence type="ECO:0000313" key="2">
    <source>
        <dbReference type="EMBL" id="CAF0757330.1"/>
    </source>
</evidence>